<keyword evidence="5 7" id="KW-1133">Transmembrane helix</keyword>
<name>A0A4R1YWD1_9RHOB</name>
<evidence type="ECO:0000256" key="4">
    <source>
        <dbReference type="ARBA" id="ARBA00022692"/>
    </source>
</evidence>
<evidence type="ECO:0000256" key="2">
    <source>
        <dbReference type="ARBA" id="ARBA00008806"/>
    </source>
</evidence>
<comment type="subcellular location">
    <subcellularLocation>
        <location evidence="1">Cell membrane</location>
        <topology evidence="1">Multi-pass membrane protein</topology>
    </subcellularLocation>
</comment>
<keyword evidence="3" id="KW-1003">Cell membrane</keyword>
<gene>
    <name evidence="8" type="ORF">EV216_10745</name>
</gene>
<dbReference type="SUPFAM" id="SSF52540">
    <property type="entry name" value="P-loop containing nucleoside triphosphate hydrolases"/>
    <property type="match status" value="1"/>
</dbReference>
<dbReference type="CDD" id="cd01127">
    <property type="entry name" value="TrwB_TraG_TraD_VirD4"/>
    <property type="match status" value="2"/>
</dbReference>
<dbReference type="RefSeq" id="WP_132694170.1">
    <property type="nucleotide sequence ID" value="NZ_SLVM01000007.1"/>
</dbReference>
<evidence type="ECO:0000256" key="7">
    <source>
        <dbReference type="SAM" id="Phobius"/>
    </source>
</evidence>
<keyword evidence="4 7" id="KW-0812">Transmembrane</keyword>
<dbReference type="Proteomes" id="UP000295277">
    <property type="component" value="Unassembled WGS sequence"/>
</dbReference>
<organism evidence="8 9">
    <name type="scientific">Rhodovulum steppense</name>
    <dbReference type="NCBI Taxonomy" id="540251"/>
    <lineage>
        <taxon>Bacteria</taxon>
        <taxon>Pseudomonadati</taxon>
        <taxon>Pseudomonadota</taxon>
        <taxon>Alphaproteobacteria</taxon>
        <taxon>Rhodobacterales</taxon>
        <taxon>Paracoccaceae</taxon>
        <taxon>Rhodovulum</taxon>
    </lineage>
</organism>
<accession>A0A4R1YWD1</accession>
<reference evidence="8 9" key="1">
    <citation type="submission" date="2019-03" db="EMBL/GenBank/DDBJ databases">
        <title>Genomic Encyclopedia of Type Strains, Phase IV (KMG-IV): sequencing the most valuable type-strain genomes for metagenomic binning, comparative biology and taxonomic classification.</title>
        <authorList>
            <person name="Goeker M."/>
        </authorList>
    </citation>
    <scope>NUCLEOTIDE SEQUENCE [LARGE SCALE GENOMIC DNA]</scope>
    <source>
        <strain evidence="8 9">DSM 21153</strain>
    </source>
</reference>
<evidence type="ECO:0000256" key="6">
    <source>
        <dbReference type="ARBA" id="ARBA00023136"/>
    </source>
</evidence>
<keyword evidence="9" id="KW-1185">Reference proteome</keyword>
<dbReference type="InterPro" id="IPR027417">
    <property type="entry name" value="P-loop_NTPase"/>
</dbReference>
<dbReference type="PANTHER" id="PTHR37937">
    <property type="entry name" value="CONJUGATIVE TRANSFER: DNA TRANSPORT"/>
    <property type="match status" value="1"/>
</dbReference>
<protein>
    <submittedName>
        <fullName evidence="8">Type IV secretion system protein VirD4</fullName>
    </submittedName>
</protein>
<dbReference type="Pfam" id="PF02534">
    <property type="entry name" value="T4SS-DNA_transf"/>
    <property type="match status" value="1"/>
</dbReference>
<dbReference type="PANTHER" id="PTHR37937:SF1">
    <property type="entry name" value="CONJUGATIVE TRANSFER: DNA TRANSPORT"/>
    <property type="match status" value="1"/>
</dbReference>
<dbReference type="EMBL" id="SLVM01000007">
    <property type="protein sequence ID" value="TCM85471.1"/>
    <property type="molecule type" value="Genomic_DNA"/>
</dbReference>
<dbReference type="InterPro" id="IPR051539">
    <property type="entry name" value="T4SS-coupling_protein"/>
</dbReference>
<feature type="transmembrane region" description="Helical" evidence="7">
    <location>
        <begin position="60"/>
        <end position="82"/>
    </location>
</feature>
<evidence type="ECO:0000256" key="1">
    <source>
        <dbReference type="ARBA" id="ARBA00004651"/>
    </source>
</evidence>
<feature type="transmembrane region" description="Helical" evidence="7">
    <location>
        <begin position="7"/>
        <end position="29"/>
    </location>
</feature>
<dbReference type="AlphaFoldDB" id="A0A4R1YWD1"/>
<comment type="caution">
    <text evidence="8">The sequence shown here is derived from an EMBL/GenBank/DDBJ whole genome shotgun (WGS) entry which is preliminary data.</text>
</comment>
<keyword evidence="6 7" id="KW-0472">Membrane</keyword>
<dbReference type="InterPro" id="IPR003688">
    <property type="entry name" value="TraG/VirD4"/>
</dbReference>
<sequence length="660" mass="72251">MDKGRIAGGILSLTLIGLAIGYVVATGYLTLRYGLSTERIDFTLLAREYNALGANAPRDFLWVNLILGVSGLAAFLLGITLLGEALTRFGTTHWQTRGEMKRNGFFAKPGGGFLLGKLGPPKSKRPFLVSKTFPHALIVAPTGRGKGVGFVIPNLLTYKGSAVVLDVKGENFRETARFRASMGDKVFRFAPTDWDRPTHRYNPLARIAAMTNPDRQQMELKLTAKLFLQTDNEKLSGLLAGGIDLFVAAGLLAFERGVPTIGEIYRITASGGDKQKEYLKRSQEVRNKSAKLIFERMASTNNDTLTSYLSLLMTSGLDTWDNRAIDAATATSDFSFRDIRRRPHAIYLVVESEMIRPLAPLIRLFFSDLIASLQAQEPGEDEPWPVMIMLDEFDRLGKMPIVAESIKTLRSFGGNLAIVTQTIPALDEIYGENTRRSLQGGAGVKLYLTPSEQKTIEELSQAVGKTTKRVVTRSRAVGRNPFEGRSVSERTEDTPLLTEDQARRMDLDEVILVIDAQMPIRARRIKYFEDPALKILHAGQAGTFPYPDEDGLRRDRQIAETRGTVERLMRELMAVKASGSVMPKAGATAGSDMATAGDARLEPTRSSRARGRAARALAGAVNSEPAPLTIDLDRLGIAGADQAGLVAAVQTTRSIIAEYA</sequence>
<evidence type="ECO:0000313" key="8">
    <source>
        <dbReference type="EMBL" id="TCM85471.1"/>
    </source>
</evidence>
<feature type="transmembrane region" description="Helical" evidence="7">
    <location>
        <begin position="235"/>
        <end position="254"/>
    </location>
</feature>
<comment type="similarity">
    <text evidence="2">Belongs to the VirD4/TraG family.</text>
</comment>
<dbReference type="Gene3D" id="3.40.50.300">
    <property type="entry name" value="P-loop containing nucleotide triphosphate hydrolases"/>
    <property type="match status" value="1"/>
</dbReference>
<proteinExistence type="inferred from homology"/>
<dbReference type="GO" id="GO:0005886">
    <property type="term" value="C:plasma membrane"/>
    <property type="evidence" value="ECO:0007669"/>
    <property type="project" value="UniProtKB-SubCell"/>
</dbReference>
<evidence type="ECO:0000313" key="9">
    <source>
        <dbReference type="Proteomes" id="UP000295277"/>
    </source>
</evidence>
<evidence type="ECO:0000256" key="5">
    <source>
        <dbReference type="ARBA" id="ARBA00022989"/>
    </source>
</evidence>
<evidence type="ECO:0000256" key="3">
    <source>
        <dbReference type="ARBA" id="ARBA00022475"/>
    </source>
</evidence>
<dbReference type="OrthoDB" id="9759295at2"/>